<feature type="domain" description="Myb/SANT-like DNA-binding" evidence="2">
    <location>
        <begin position="119"/>
        <end position="206"/>
    </location>
</feature>
<dbReference type="PANTHER" id="PTHR31307">
    <property type="entry name" value="TRIHELIX TRANSCRIPTION FACTOR ASIL2"/>
    <property type="match status" value="1"/>
</dbReference>
<evidence type="ECO:0000256" key="1">
    <source>
        <dbReference type="SAM" id="MobiDB-lite"/>
    </source>
</evidence>
<feature type="region of interest" description="Disordered" evidence="1">
    <location>
        <begin position="241"/>
        <end position="276"/>
    </location>
</feature>
<feature type="compositionally biased region" description="Acidic residues" evidence="1">
    <location>
        <begin position="249"/>
        <end position="260"/>
    </location>
</feature>
<dbReference type="OrthoDB" id="691673at2759"/>
<dbReference type="AlphaFoldDB" id="A0A5N6QHH8"/>
<dbReference type="EMBL" id="CM017321">
    <property type="protein sequence ID" value="KAE7998766.1"/>
    <property type="molecule type" value="Genomic_DNA"/>
</dbReference>
<feature type="compositionally biased region" description="Acidic residues" evidence="1">
    <location>
        <begin position="44"/>
        <end position="71"/>
    </location>
</feature>
<proteinExistence type="predicted"/>
<feature type="compositionally biased region" description="Low complexity" evidence="1">
    <location>
        <begin position="18"/>
        <end position="34"/>
    </location>
</feature>
<evidence type="ECO:0000259" key="2">
    <source>
        <dbReference type="Pfam" id="PF13837"/>
    </source>
</evidence>
<dbReference type="PANTHER" id="PTHR31307:SF8">
    <property type="entry name" value="ALCOHOL DEHYDROGENASE TRANSCRIPTION FACTOR MYB_SANT-LIKE FAMILY PROTEIN"/>
    <property type="match status" value="1"/>
</dbReference>
<feature type="region of interest" description="Disordered" evidence="1">
    <location>
        <begin position="1"/>
        <end position="99"/>
    </location>
</feature>
<evidence type="ECO:0000313" key="3">
    <source>
        <dbReference type="EMBL" id="KAE7998766.1"/>
    </source>
</evidence>
<dbReference type="Proteomes" id="UP000327013">
    <property type="component" value="Chromosome 1"/>
</dbReference>
<feature type="region of interest" description="Disordered" evidence="1">
    <location>
        <begin position="331"/>
        <end position="355"/>
    </location>
</feature>
<dbReference type="GO" id="GO:0000976">
    <property type="term" value="F:transcription cis-regulatory region binding"/>
    <property type="evidence" value="ECO:0007669"/>
    <property type="project" value="TreeGrafter"/>
</dbReference>
<keyword evidence="4" id="KW-1185">Reference proteome</keyword>
<name>A0A5N6QHH8_9ROSI</name>
<reference evidence="3 4" key="1">
    <citation type="submission" date="2019-06" db="EMBL/GenBank/DDBJ databases">
        <title>A chromosomal-level reference genome of Carpinus fangiana (Coryloideae, Betulaceae).</title>
        <authorList>
            <person name="Yang X."/>
            <person name="Wang Z."/>
            <person name="Zhang L."/>
            <person name="Hao G."/>
            <person name="Liu J."/>
            <person name="Yang Y."/>
        </authorList>
    </citation>
    <scope>NUCLEOTIDE SEQUENCE [LARGE SCALE GENOMIC DNA]</scope>
    <source>
        <strain evidence="3">Cfa_2016G</strain>
        <tissue evidence="3">Leaf</tissue>
    </source>
</reference>
<accession>A0A5N6QHH8</accession>
<dbReference type="InterPro" id="IPR044823">
    <property type="entry name" value="ASIL1/2-like"/>
</dbReference>
<protein>
    <recommendedName>
        <fullName evidence="2">Myb/SANT-like DNA-binding domain-containing protein</fullName>
    </recommendedName>
</protein>
<gene>
    <name evidence="3" type="ORF">FH972_003277</name>
</gene>
<dbReference type="Gene3D" id="1.10.10.60">
    <property type="entry name" value="Homeodomain-like"/>
    <property type="match status" value="1"/>
</dbReference>
<dbReference type="GO" id="GO:0005634">
    <property type="term" value="C:nucleus"/>
    <property type="evidence" value="ECO:0007669"/>
    <property type="project" value="TreeGrafter"/>
</dbReference>
<dbReference type="Pfam" id="PF13837">
    <property type="entry name" value="Myb_DNA-bind_4"/>
    <property type="match status" value="1"/>
</dbReference>
<evidence type="ECO:0000313" key="4">
    <source>
        <dbReference type="Proteomes" id="UP000327013"/>
    </source>
</evidence>
<feature type="compositionally biased region" description="Acidic residues" evidence="1">
    <location>
        <begin position="338"/>
        <end position="355"/>
    </location>
</feature>
<organism evidence="3 4">
    <name type="scientific">Carpinus fangiana</name>
    <dbReference type="NCBI Taxonomy" id="176857"/>
    <lineage>
        <taxon>Eukaryota</taxon>
        <taxon>Viridiplantae</taxon>
        <taxon>Streptophyta</taxon>
        <taxon>Embryophyta</taxon>
        <taxon>Tracheophyta</taxon>
        <taxon>Spermatophyta</taxon>
        <taxon>Magnoliopsida</taxon>
        <taxon>eudicotyledons</taxon>
        <taxon>Gunneridae</taxon>
        <taxon>Pentapetalae</taxon>
        <taxon>rosids</taxon>
        <taxon>fabids</taxon>
        <taxon>Fagales</taxon>
        <taxon>Betulaceae</taxon>
        <taxon>Carpinus</taxon>
    </lineage>
</organism>
<dbReference type="InterPro" id="IPR044822">
    <property type="entry name" value="Myb_DNA-bind_4"/>
</dbReference>
<sequence length="355" mass="41614">MDDMEDDARYPAKPYALNPYNPSNRPRNPVRNAPFSHPINRYEVEDDDENDDEFDEENDQQEDEDDEEDENPNGYYRSFEEDGEFDRHPKKRKLRNSGYELVPRSDAKASYSARNPKAEWTEHAVFVLLEVWGDRFLQLGRKSLRSEDWNDVAEKVSEASKMERTEVQCRTMLDKLKRKYKKEKARVEEMGLNSSKWVYFKKMDMLMGSPPGQDVGLACGFDSGEYVFMNTLVYLERSNGFDEMRDSPGESENEEEEKEDELPPRRPVRGGGEGSSLSYRVLADSIQKFGEIYEKIESSKRQQMMELEKMRLEFQRELELQKKQILERAQAEIAKMQEEDDDDEDSDASEENLSE</sequence>